<dbReference type="EMBL" id="ABCA03000036">
    <property type="protein sequence ID" value="EDS01509.1"/>
    <property type="molecule type" value="Genomic_DNA"/>
</dbReference>
<dbReference type="Proteomes" id="UP000005326">
    <property type="component" value="Unassembled WGS sequence"/>
</dbReference>
<evidence type="ECO:0000313" key="1">
    <source>
        <dbReference type="EMBL" id="EDS01509.1"/>
    </source>
</evidence>
<reference evidence="1" key="2">
    <citation type="submission" date="2014-06" db="EMBL/GenBank/DDBJ databases">
        <title>Draft genome sequence of Eubacterium siraeum (DSM 15702).</title>
        <authorList>
            <person name="Sudarsanam P."/>
            <person name="Ley R."/>
            <person name="Guruge J."/>
            <person name="Turnbaugh P.J."/>
            <person name="Mahowald M."/>
            <person name="Liep D."/>
            <person name="Gordon J."/>
        </authorList>
    </citation>
    <scope>NUCLEOTIDE SEQUENCE</scope>
    <source>
        <strain evidence="1">DSM 15702</strain>
    </source>
</reference>
<sequence length="89" mass="9995">MYLDMYHKGVAVTSPILVFIISVAKAIKQNNDGIRLSRQVPIHLRTVSDVPLLSAVRSTHMITDKIQIVACLIRFAIIIPHFFFACTCI</sequence>
<keyword evidence="2" id="KW-1185">Reference proteome</keyword>
<protein>
    <submittedName>
        <fullName evidence="1">Uncharacterized protein</fullName>
    </submittedName>
</protein>
<accession>B0ML81</accession>
<comment type="caution">
    <text evidence="1">The sequence shown here is derived from an EMBL/GenBank/DDBJ whole genome shotgun (WGS) entry which is preliminary data.</text>
</comment>
<organism evidence="1 2">
    <name type="scientific">[Eubacterium] siraeum DSM 15702</name>
    <dbReference type="NCBI Taxonomy" id="428128"/>
    <lineage>
        <taxon>Bacteria</taxon>
        <taxon>Bacillati</taxon>
        <taxon>Bacillota</taxon>
        <taxon>Clostridia</taxon>
        <taxon>Eubacteriales</taxon>
        <taxon>Oscillospiraceae</taxon>
        <taxon>Oscillospiraceae incertae sedis</taxon>
    </lineage>
</organism>
<reference evidence="1" key="1">
    <citation type="submission" date="2007-10" db="EMBL/GenBank/DDBJ databases">
        <authorList>
            <person name="Fulton L."/>
            <person name="Clifton S."/>
            <person name="Fulton B."/>
            <person name="Xu J."/>
            <person name="Minx P."/>
            <person name="Pepin K.H."/>
            <person name="Johnson M."/>
            <person name="Thiruvilangam P."/>
            <person name="Bhonagiri V."/>
            <person name="Nash W.E."/>
            <person name="Mardis E.R."/>
            <person name="Wilson R.K."/>
        </authorList>
    </citation>
    <scope>NUCLEOTIDE SEQUENCE [LARGE SCALE GENOMIC DNA]</scope>
    <source>
        <strain evidence="1">DSM 15702</strain>
    </source>
</reference>
<proteinExistence type="predicted"/>
<name>B0ML81_9FIRM</name>
<evidence type="ECO:0000313" key="2">
    <source>
        <dbReference type="Proteomes" id="UP000005326"/>
    </source>
</evidence>
<gene>
    <name evidence="1" type="ORF">EUBSIR_00584</name>
</gene>
<dbReference type="AlphaFoldDB" id="B0ML81"/>